<comment type="caution">
    <text evidence="1">The sequence shown here is derived from an EMBL/GenBank/DDBJ whole genome shotgun (WGS) entry which is preliminary data.</text>
</comment>
<accession>A0ABD3KYP8</accession>
<reference evidence="1 2" key="1">
    <citation type="submission" date="2024-11" db="EMBL/GenBank/DDBJ databases">
        <title>Chromosome-level genome assembly of Eucalyptus globulus Labill. provides insights into its genome evolution.</title>
        <authorList>
            <person name="Li X."/>
        </authorList>
    </citation>
    <scope>NUCLEOTIDE SEQUENCE [LARGE SCALE GENOMIC DNA]</scope>
    <source>
        <strain evidence="1">CL2024</strain>
        <tissue evidence="1">Fresh tender leaves</tissue>
    </source>
</reference>
<keyword evidence="2" id="KW-1185">Reference proteome</keyword>
<dbReference type="AlphaFoldDB" id="A0ABD3KYP8"/>
<name>A0ABD3KYP8_EUCGL</name>
<dbReference type="EMBL" id="JBJKBG010000003">
    <property type="protein sequence ID" value="KAL3744829.1"/>
    <property type="molecule type" value="Genomic_DNA"/>
</dbReference>
<dbReference type="Proteomes" id="UP001634007">
    <property type="component" value="Unassembled WGS sequence"/>
</dbReference>
<protein>
    <submittedName>
        <fullName evidence="1">Uncharacterized protein</fullName>
    </submittedName>
</protein>
<dbReference type="Gene3D" id="6.10.140.1230">
    <property type="match status" value="1"/>
</dbReference>
<sequence>MSSEFDFDLRKLGKMGEQEEKRLLFFFSFWRERERAGEDVPAIQCLKRKRLYEQRIEQLRYFQLQIRDQIIMLEGAKATTETVDALRTRAAATKAMQEAKNINDLNNISDKINEQNETMKRMQEAVSAPSGAAAVFDEDELEAELEELKGPELEEQLLLPAATAPAPAPLPAVPQGTDKEDELADLQAEMAFWAGRSFLIFSRATVEHFIVVGLLLS</sequence>
<evidence type="ECO:0000313" key="2">
    <source>
        <dbReference type="Proteomes" id="UP001634007"/>
    </source>
</evidence>
<dbReference type="PANTHER" id="PTHR22761:SF75">
    <property type="entry name" value="VACUOLAR PROTEIN SORTING-ASSOCIATED PROTEIN 32 HOMOLOG 2"/>
    <property type="match status" value="1"/>
</dbReference>
<gene>
    <name evidence="1" type="ORF">ACJRO7_014007</name>
</gene>
<organism evidence="1 2">
    <name type="scientific">Eucalyptus globulus</name>
    <name type="common">Tasmanian blue gum</name>
    <dbReference type="NCBI Taxonomy" id="34317"/>
    <lineage>
        <taxon>Eukaryota</taxon>
        <taxon>Viridiplantae</taxon>
        <taxon>Streptophyta</taxon>
        <taxon>Embryophyta</taxon>
        <taxon>Tracheophyta</taxon>
        <taxon>Spermatophyta</taxon>
        <taxon>Magnoliopsida</taxon>
        <taxon>eudicotyledons</taxon>
        <taxon>Gunneridae</taxon>
        <taxon>Pentapetalae</taxon>
        <taxon>rosids</taxon>
        <taxon>malvids</taxon>
        <taxon>Myrtales</taxon>
        <taxon>Myrtaceae</taxon>
        <taxon>Myrtoideae</taxon>
        <taxon>Eucalypteae</taxon>
        <taxon>Eucalyptus</taxon>
    </lineage>
</organism>
<evidence type="ECO:0000313" key="1">
    <source>
        <dbReference type="EMBL" id="KAL3744829.1"/>
    </source>
</evidence>
<dbReference type="PANTHER" id="PTHR22761">
    <property type="entry name" value="CHARGED MULTIVESICULAR BODY PROTEIN"/>
    <property type="match status" value="1"/>
</dbReference>
<dbReference type="InterPro" id="IPR005024">
    <property type="entry name" value="Snf7_fam"/>
</dbReference>
<dbReference type="Pfam" id="PF03357">
    <property type="entry name" value="Snf7"/>
    <property type="match status" value="1"/>
</dbReference>
<proteinExistence type="predicted"/>